<feature type="domain" description="UPF3" evidence="6">
    <location>
        <begin position="35"/>
        <end position="190"/>
    </location>
</feature>
<feature type="region of interest" description="Disordered" evidence="5">
    <location>
        <begin position="1"/>
        <end position="32"/>
    </location>
</feature>
<accession>A0A6J1WTH9</accession>
<evidence type="ECO:0000313" key="7">
    <source>
        <dbReference type="Proteomes" id="UP001652740"/>
    </source>
</evidence>
<gene>
    <name evidence="8" type="primary">LOC113518432</name>
</gene>
<protein>
    <submittedName>
        <fullName evidence="8">Regulator of nonsense transcripts 3B isoform X1</fullName>
    </submittedName>
</protein>
<evidence type="ECO:0000256" key="1">
    <source>
        <dbReference type="ARBA" id="ARBA00004123"/>
    </source>
</evidence>
<dbReference type="Gene3D" id="3.30.70.330">
    <property type="match status" value="1"/>
</dbReference>
<dbReference type="GO" id="GO:0003729">
    <property type="term" value="F:mRNA binding"/>
    <property type="evidence" value="ECO:0007669"/>
    <property type="project" value="TreeGrafter"/>
</dbReference>
<feature type="region of interest" description="Disordered" evidence="5">
    <location>
        <begin position="185"/>
        <end position="333"/>
    </location>
</feature>
<dbReference type="RefSeq" id="XP_026759152.2">
    <property type="nucleotide sequence ID" value="XM_026903351.3"/>
</dbReference>
<feature type="compositionally biased region" description="Basic and acidic residues" evidence="5">
    <location>
        <begin position="186"/>
        <end position="270"/>
    </location>
</feature>
<name>A0A6J1WTH9_GALME</name>
<feature type="region of interest" description="Disordered" evidence="5">
    <location>
        <begin position="397"/>
        <end position="513"/>
    </location>
</feature>
<dbReference type="KEGG" id="gmw:113518432"/>
<feature type="compositionally biased region" description="Basic and acidic residues" evidence="5">
    <location>
        <begin position="277"/>
        <end position="333"/>
    </location>
</feature>
<keyword evidence="3" id="KW-0866">Nonsense-mediated mRNA decay</keyword>
<dbReference type="GO" id="GO:0045727">
    <property type="term" value="P:positive regulation of translation"/>
    <property type="evidence" value="ECO:0007669"/>
    <property type="project" value="TreeGrafter"/>
</dbReference>
<evidence type="ECO:0000259" key="6">
    <source>
        <dbReference type="Pfam" id="PF03467"/>
    </source>
</evidence>
<keyword evidence="7" id="KW-1185">Reference proteome</keyword>
<comment type="subcellular location">
    <subcellularLocation>
        <location evidence="1">Nucleus</location>
    </subcellularLocation>
</comment>
<dbReference type="Pfam" id="PF03467">
    <property type="entry name" value="Smg4_UPF3"/>
    <property type="match status" value="1"/>
</dbReference>
<evidence type="ECO:0000313" key="8">
    <source>
        <dbReference type="RefSeq" id="XP_026759152.2"/>
    </source>
</evidence>
<dbReference type="Proteomes" id="UP001652740">
    <property type="component" value="Unplaced"/>
</dbReference>
<dbReference type="PANTHER" id="PTHR13112:SF0">
    <property type="entry name" value="FI21285P1"/>
    <property type="match status" value="1"/>
</dbReference>
<dbReference type="GO" id="GO:0005737">
    <property type="term" value="C:cytoplasm"/>
    <property type="evidence" value="ECO:0007669"/>
    <property type="project" value="TreeGrafter"/>
</dbReference>
<dbReference type="AlphaFoldDB" id="A0A6J1WTH9"/>
<evidence type="ECO:0000256" key="4">
    <source>
        <dbReference type="ARBA" id="ARBA00023242"/>
    </source>
</evidence>
<dbReference type="GO" id="GO:0005730">
    <property type="term" value="C:nucleolus"/>
    <property type="evidence" value="ECO:0007669"/>
    <property type="project" value="TreeGrafter"/>
</dbReference>
<proteinExistence type="inferred from homology"/>
<dbReference type="GO" id="GO:0000184">
    <property type="term" value="P:nuclear-transcribed mRNA catabolic process, nonsense-mediated decay"/>
    <property type="evidence" value="ECO:0007669"/>
    <property type="project" value="UniProtKB-KW"/>
</dbReference>
<dbReference type="InterPro" id="IPR039722">
    <property type="entry name" value="Upf3"/>
</dbReference>
<dbReference type="PANTHER" id="PTHR13112">
    <property type="entry name" value="UPF3 REGULATOR OF NONSENSE TRANSCRIPTS-LIKE PROTEIN"/>
    <property type="match status" value="1"/>
</dbReference>
<feature type="compositionally biased region" description="Basic and acidic residues" evidence="5">
    <location>
        <begin position="1"/>
        <end position="11"/>
    </location>
</feature>
<feature type="compositionally biased region" description="Polar residues" evidence="5">
    <location>
        <begin position="12"/>
        <end position="21"/>
    </location>
</feature>
<dbReference type="SUPFAM" id="SSF54928">
    <property type="entry name" value="RNA-binding domain, RBD"/>
    <property type="match status" value="1"/>
</dbReference>
<feature type="compositionally biased region" description="Basic and acidic residues" evidence="5">
    <location>
        <begin position="426"/>
        <end position="464"/>
    </location>
</feature>
<evidence type="ECO:0000256" key="5">
    <source>
        <dbReference type="SAM" id="MobiDB-lite"/>
    </source>
</evidence>
<reference evidence="8" key="1">
    <citation type="submission" date="2025-08" db="UniProtKB">
        <authorList>
            <consortium name="RefSeq"/>
        </authorList>
    </citation>
    <scope>IDENTIFICATION</scope>
    <source>
        <tissue evidence="8">Whole larvae</tissue>
    </source>
</reference>
<organism evidence="7 8">
    <name type="scientific">Galleria mellonella</name>
    <name type="common">Greater wax moth</name>
    <dbReference type="NCBI Taxonomy" id="7137"/>
    <lineage>
        <taxon>Eukaryota</taxon>
        <taxon>Metazoa</taxon>
        <taxon>Ecdysozoa</taxon>
        <taxon>Arthropoda</taxon>
        <taxon>Hexapoda</taxon>
        <taxon>Insecta</taxon>
        <taxon>Pterygota</taxon>
        <taxon>Neoptera</taxon>
        <taxon>Endopterygota</taxon>
        <taxon>Lepidoptera</taxon>
        <taxon>Glossata</taxon>
        <taxon>Ditrysia</taxon>
        <taxon>Pyraloidea</taxon>
        <taxon>Pyralidae</taxon>
        <taxon>Galleriinae</taxon>
        <taxon>Galleria</taxon>
    </lineage>
</organism>
<dbReference type="InterPro" id="IPR035979">
    <property type="entry name" value="RBD_domain_sf"/>
</dbReference>
<dbReference type="CDD" id="cd12455">
    <property type="entry name" value="RRM_like_Smg4_UPF3"/>
    <property type="match status" value="1"/>
</dbReference>
<evidence type="ECO:0000256" key="2">
    <source>
        <dbReference type="ARBA" id="ARBA00005991"/>
    </source>
</evidence>
<comment type="similarity">
    <text evidence="2">Belongs to the RENT3 family.</text>
</comment>
<evidence type="ECO:0000256" key="3">
    <source>
        <dbReference type="ARBA" id="ARBA00023161"/>
    </source>
</evidence>
<keyword evidence="4" id="KW-0539">Nucleus</keyword>
<dbReference type="InterPro" id="IPR012677">
    <property type="entry name" value="Nucleotide-bd_a/b_plait_sf"/>
</dbReference>
<dbReference type="InterPro" id="IPR005120">
    <property type="entry name" value="UPF3_dom"/>
</dbReference>
<dbReference type="GeneID" id="113518432"/>
<sequence>MTEDQDAKDPQSDSGTKTFTVRNKDKKTKTQRPLTKLILRRLPPTMTEEAFLEQVSPIPEHDHFYFAKPDPSLGHNVYSRAYINFVNVEDIYLFRDKFDGYIFLDEKGVEYVGIVEYAPFQRIPKKKKKKDPKCGTIDSDPVYQEFLENLNKDQETENQPKLEYSYPVNDANEKKVQSTPLLEYLAARKQDKRGRDERRRRENDKRKMRIERKTKDIPIKEEEFADSEVKKIKSRDWEKEKPLTDSKEDSKSENKDGTIFESKAYRDQRKTGSNLVIDKKKKMDSDKKESTSKDDDQGEDSDKGFKKEKRDKYKESPRELKSKKYSDTRKVKQTEFIKSEKQSVISKIMSSEGKTKTLNHDDIKPFTQLPQVKTDDLAKIIDGMDRKLKLNEIDSKVEKDSEDLSENNVIGITKTRRSSLESGELPVKEESTLKRQKSLEDRSKSTDREGSEEKEKSESTDRRTERRIRNKDRPSLVIYQPGMGKFSKQRLAKEKEQPPATAKPINDSEKKDT</sequence>